<dbReference type="SUPFAM" id="SSF53756">
    <property type="entry name" value="UDP-Glycosyltransferase/glycogen phosphorylase"/>
    <property type="match status" value="2"/>
</dbReference>
<protein>
    <recommendedName>
        <fullName evidence="6">UDP-glycosyltransferase</fullName>
    </recommendedName>
</protein>
<comment type="similarity">
    <text evidence="1">Belongs to the UDP-glycosyltransferase family.</text>
</comment>
<comment type="caution">
    <text evidence="4">The sequence shown here is derived from an EMBL/GenBank/DDBJ whole genome shotgun (WGS) entry which is preliminary data.</text>
</comment>
<evidence type="ECO:0008006" key="6">
    <source>
        <dbReference type="Google" id="ProtNLM"/>
    </source>
</evidence>
<keyword evidence="2" id="KW-0328">Glycosyltransferase</keyword>
<dbReference type="CDD" id="cd03784">
    <property type="entry name" value="GT1_Gtf-like"/>
    <property type="match status" value="2"/>
</dbReference>
<proteinExistence type="inferred from homology"/>
<dbReference type="PANTHER" id="PTHR11926:SF1464">
    <property type="entry name" value="UDP-GLYCOSYLTRANSFERASE 76B1-LIKE"/>
    <property type="match status" value="1"/>
</dbReference>
<keyword evidence="3" id="KW-0808">Transferase</keyword>
<dbReference type="Gene3D" id="3.40.50.2000">
    <property type="entry name" value="Glycogen Phosphorylase B"/>
    <property type="match status" value="4"/>
</dbReference>
<sequence length="733" mass="82269">MNSQEKMKTLMQQKKGRRLLLFPLPLQGHITPMLQLANILHSKGFSITIIHTHFNSPNQFNYPQFTFEPISDGLSENDASTIDVLALISLLNSNCVEPFRDCLARLLSEVAEEPFACLITDAVWYFTQAVVDSLKLPRIVIHTTSVCSFLAFAALPLLREKGYLPKQDSEFEAPVLELPPLKVKDIPIIKTRNPEDVYKVTGRIIRETKSASGLIWNSFRELEQPELAKLAQEFPIPSFSFGPFHKHFPASSSSLQEQDQSSISWLNSQAPKAVIYVSFGSVATMDETGFSEVAWGLANSMQPFLWVVRPGLVSGSEWLEPLPNGFLETVGGRGHIVKWSPQQKVLAHPAIGGFWTHSGWNPTLESICEGVPMICSPDFGDQMVNSRYVNDVWKVGLKLEKGLKRGEIERTIRRVMVEKEGEEIRQRMMGLKEEVNLCLKKDSEFEAPVLELPPLKVKDIPIIKTRNPEDVYKVTGRIIRETKSASGLIWNSFRELEQPELAKLAQEFPIPSFSFGPFHKHFPASSSSLQEQDQSSISWLNSQAPKAVIYVSFGSVATMDETGFSEVAWGLANSMQPFLWVVRPGLVSGSEWLEPLPNGFLETVGGRGHIVKWSPQQKVLAHPAIGGFWTHSGWNPTLESICEGVPMICSPDFGDQMVNSRYVNDVWKVGLKLEKGLKRGEIERTIRRVMVEKEGEEIRQRMMGLKEEVNLCLKKGGSSYQSLEGLTDYILSL</sequence>
<name>A0ABC8S1H7_9AQUA</name>
<evidence type="ECO:0000256" key="2">
    <source>
        <dbReference type="ARBA" id="ARBA00022676"/>
    </source>
</evidence>
<dbReference type="EMBL" id="CAUOFW020001914">
    <property type="protein sequence ID" value="CAK9149640.1"/>
    <property type="molecule type" value="Genomic_DNA"/>
</dbReference>
<keyword evidence="5" id="KW-1185">Reference proteome</keyword>
<dbReference type="FunFam" id="3.40.50.2000:FF:000060">
    <property type="entry name" value="Glycosyltransferase"/>
    <property type="match status" value="1"/>
</dbReference>
<dbReference type="GO" id="GO:0016138">
    <property type="term" value="P:glycoside biosynthetic process"/>
    <property type="evidence" value="ECO:0007669"/>
    <property type="project" value="UniProtKB-ARBA"/>
</dbReference>
<dbReference type="FunFam" id="3.40.50.2000:FF:000040">
    <property type="entry name" value="UDP-glycosyltransferase 76C1"/>
    <property type="match status" value="1"/>
</dbReference>
<dbReference type="AlphaFoldDB" id="A0ABC8S1H7"/>
<reference evidence="4 5" key="1">
    <citation type="submission" date="2024-02" db="EMBL/GenBank/DDBJ databases">
        <authorList>
            <person name="Vignale AGUSTIN F."/>
            <person name="Sosa J E."/>
            <person name="Modenutti C."/>
        </authorList>
    </citation>
    <scope>NUCLEOTIDE SEQUENCE [LARGE SCALE GENOMIC DNA]</scope>
</reference>
<evidence type="ECO:0000313" key="4">
    <source>
        <dbReference type="EMBL" id="CAK9149640.1"/>
    </source>
</evidence>
<dbReference type="Pfam" id="PF00201">
    <property type="entry name" value="UDPGT"/>
    <property type="match status" value="2"/>
</dbReference>
<dbReference type="Proteomes" id="UP001642360">
    <property type="component" value="Unassembled WGS sequence"/>
</dbReference>
<dbReference type="PANTHER" id="PTHR11926">
    <property type="entry name" value="GLUCOSYL/GLUCURONOSYL TRANSFERASES"/>
    <property type="match status" value="1"/>
</dbReference>
<gene>
    <name evidence="4" type="ORF">ILEXP_LOCUS17700</name>
</gene>
<evidence type="ECO:0000313" key="5">
    <source>
        <dbReference type="Proteomes" id="UP001642360"/>
    </source>
</evidence>
<dbReference type="GO" id="GO:0035251">
    <property type="term" value="F:UDP-glucosyltransferase activity"/>
    <property type="evidence" value="ECO:0007669"/>
    <property type="project" value="UniProtKB-ARBA"/>
</dbReference>
<accession>A0ABC8S1H7</accession>
<organism evidence="4 5">
    <name type="scientific">Ilex paraguariensis</name>
    <name type="common">yerba mate</name>
    <dbReference type="NCBI Taxonomy" id="185542"/>
    <lineage>
        <taxon>Eukaryota</taxon>
        <taxon>Viridiplantae</taxon>
        <taxon>Streptophyta</taxon>
        <taxon>Embryophyta</taxon>
        <taxon>Tracheophyta</taxon>
        <taxon>Spermatophyta</taxon>
        <taxon>Magnoliopsida</taxon>
        <taxon>eudicotyledons</taxon>
        <taxon>Gunneridae</taxon>
        <taxon>Pentapetalae</taxon>
        <taxon>asterids</taxon>
        <taxon>campanulids</taxon>
        <taxon>Aquifoliales</taxon>
        <taxon>Aquifoliaceae</taxon>
        <taxon>Ilex</taxon>
    </lineage>
</organism>
<dbReference type="FunFam" id="3.40.50.2000:FF:000120">
    <property type="entry name" value="UDP-glycosyltransferase 76C1"/>
    <property type="match status" value="1"/>
</dbReference>
<evidence type="ECO:0000256" key="1">
    <source>
        <dbReference type="ARBA" id="ARBA00009995"/>
    </source>
</evidence>
<dbReference type="InterPro" id="IPR002213">
    <property type="entry name" value="UDP_glucos_trans"/>
</dbReference>
<evidence type="ECO:0000256" key="3">
    <source>
        <dbReference type="ARBA" id="ARBA00022679"/>
    </source>
</evidence>